<dbReference type="AlphaFoldDB" id="B3QU39"/>
<evidence type="ECO:0000313" key="3">
    <source>
        <dbReference type="Proteomes" id="UP000001208"/>
    </source>
</evidence>
<dbReference type="EMBL" id="CP001100">
    <property type="protein sequence ID" value="ACF12837.1"/>
    <property type="molecule type" value="Genomic_DNA"/>
</dbReference>
<protein>
    <recommendedName>
        <fullName evidence="4">Transferase hexapeptide repeat containing protein</fullName>
    </recommendedName>
</protein>
<dbReference type="KEGG" id="cts:Ctha_0366"/>
<proteinExistence type="inferred from homology"/>
<sequence>MSISKKATIGKNVQIGYNSIIHDNVIIEDDVVIGDLCAIGIPAKTAKTPLHIGKNSVIRSHGALYEGSNFSGGIQTGHHVLIRENTIAGKAFRIGSFSDVEGDCLIGDHTSFHSYVHVGKGSKIGNYVWLYSLVTLTNDPLPPSHIERPVTIEDGAVVCVGSVLLPGAILKKGAFVAAGSLVSGEIGEGKVVSANGDISGNVTSLIDFQTMTRHPWMRHFADRYPESSQEEIQTLFSDIQSSIKSNKKKRG</sequence>
<dbReference type="InterPro" id="IPR011004">
    <property type="entry name" value="Trimer_LpxA-like_sf"/>
</dbReference>
<evidence type="ECO:0008006" key="4">
    <source>
        <dbReference type="Google" id="ProtNLM"/>
    </source>
</evidence>
<keyword evidence="3" id="KW-1185">Reference proteome</keyword>
<dbReference type="RefSeq" id="WP_012498921.1">
    <property type="nucleotide sequence ID" value="NC_011026.1"/>
</dbReference>
<dbReference type="STRING" id="517418.Ctha_0366"/>
<evidence type="ECO:0000256" key="1">
    <source>
        <dbReference type="ARBA" id="ARBA00007274"/>
    </source>
</evidence>
<dbReference type="PANTHER" id="PTHR43300">
    <property type="entry name" value="ACETYLTRANSFERASE"/>
    <property type="match status" value="1"/>
</dbReference>
<dbReference type="InterPro" id="IPR001451">
    <property type="entry name" value="Hexapep"/>
</dbReference>
<dbReference type="Pfam" id="PF00132">
    <property type="entry name" value="Hexapep"/>
    <property type="match status" value="1"/>
</dbReference>
<name>B3QU39_CHLT3</name>
<dbReference type="eggNOG" id="COG0110">
    <property type="taxonomic scope" value="Bacteria"/>
</dbReference>
<evidence type="ECO:0000313" key="2">
    <source>
        <dbReference type="EMBL" id="ACF12837.1"/>
    </source>
</evidence>
<dbReference type="PANTHER" id="PTHR43300:SF10">
    <property type="entry name" value="2,3,4,5-TETRAHYDROPYRIDINE-2,6-DICARBOXYLATE N-ACETYLTRANSFERASE"/>
    <property type="match status" value="1"/>
</dbReference>
<gene>
    <name evidence="2" type="ordered locus">Ctha_0366</name>
</gene>
<reference evidence="2 3" key="1">
    <citation type="submission" date="2008-06" db="EMBL/GenBank/DDBJ databases">
        <title>Complete sequence of Chloroherpeton thalassium ATCC 35110.</title>
        <authorList>
            <consortium name="US DOE Joint Genome Institute"/>
            <person name="Lucas S."/>
            <person name="Copeland A."/>
            <person name="Lapidus A."/>
            <person name="Glavina del Rio T."/>
            <person name="Dalin E."/>
            <person name="Tice H."/>
            <person name="Bruce D."/>
            <person name="Goodwin L."/>
            <person name="Pitluck S."/>
            <person name="Schmutz J."/>
            <person name="Larimer F."/>
            <person name="Land M."/>
            <person name="Hauser L."/>
            <person name="Kyrpides N."/>
            <person name="Mikhailova N."/>
            <person name="Liu Z."/>
            <person name="Li T."/>
            <person name="Zhao F."/>
            <person name="Overmann J."/>
            <person name="Bryant D.A."/>
            <person name="Richardson P."/>
        </authorList>
    </citation>
    <scope>NUCLEOTIDE SEQUENCE [LARGE SCALE GENOMIC DNA]</scope>
    <source>
        <strain evidence="3">ATCC 35110 / GB-78</strain>
    </source>
</reference>
<dbReference type="SUPFAM" id="SSF51161">
    <property type="entry name" value="Trimeric LpxA-like enzymes"/>
    <property type="match status" value="1"/>
</dbReference>
<comment type="similarity">
    <text evidence="1">Belongs to the transferase hexapeptide repeat family.</text>
</comment>
<dbReference type="HOGENOM" id="CLU_051638_9_0_10"/>
<dbReference type="Proteomes" id="UP000001208">
    <property type="component" value="Chromosome"/>
</dbReference>
<dbReference type="Gene3D" id="2.160.10.10">
    <property type="entry name" value="Hexapeptide repeat proteins"/>
    <property type="match status" value="1"/>
</dbReference>
<organism evidence="2 3">
    <name type="scientific">Chloroherpeton thalassium (strain ATCC 35110 / GB-78)</name>
    <dbReference type="NCBI Taxonomy" id="517418"/>
    <lineage>
        <taxon>Bacteria</taxon>
        <taxon>Pseudomonadati</taxon>
        <taxon>Chlorobiota</taxon>
        <taxon>Chlorobiia</taxon>
        <taxon>Chlorobiales</taxon>
        <taxon>Chloroherpetonaceae</taxon>
        <taxon>Chloroherpeton</taxon>
    </lineage>
</organism>
<dbReference type="InterPro" id="IPR050179">
    <property type="entry name" value="Trans_hexapeptide_repeat"/>
</dbReference>
<accession>B3QU39</accession>